<dbReference type="InterPro" id="IPR004358">
    <property type="entry name" value="Sig_transdc_His_kin-like_C"/>
</dbReference>
<keyword evidence="9" id="KW-0812">Transmembrane</keyword>
<evidence type="ECO:0000256" key="6">
    <source>
        <dbReference type="ARBA" id="ARBA00022777"/>
    </source>
</evidence>
<keyword evidence="12" id="KW-1185">Reference proteome</keyword>
<comment type="caution">
    <text evidence="11">The sequence shown here is derived from an EMBL/GenBank/DDBJ whole genome shotgun (WGS) entry which is preliminary data.</text>
</comment>
<organism evidence="11 12">
    <name type="scientific">Giesbergeria sinuosa</name>
    <dbReference type="NCBI Taxonomy" id="80883"/>
    <lineage>
        <taxon>Bacteria</taxon>
        <taxon>Pseudomonadati</taxon>
        <taxon>Pseudomonadota</taxon>
        <taxon>Betaproteobacteria</taxon>
        <taxon>Burkholderiales</taxon>
        <taxon>Comamonadaceae</taxon>
        <taxon>Giesbergeria</taxon>
    </lineage>
</organism>
<dbReference type="SMART" id="SM00388">
    <property type="entry name" value="HisKA"/>
    <property type="match status" value="1"/>
</dbReference>
<feature type="transmembrane region" description="Helical" evidence="9">
    <location>
        <begin position="119"/>
        <end position="140"/>
    </location>
</feature>
<reference evidence="12" key="1">
    <citation type="journal article" date="2019" name="Int. J. Syst. Evol. Microbiol.">
        <title>The Global Catalogue of Microorganisms (GCM) 10K type strain sequencing project: providing services to taxonomists for standard genome sequencing and annotation.</title>
        <authorList>
            <consortium name="The Broad Institute Genomics Platform"/>
            <consortium name="The Broad Institute Genome Sequencing Center for Infectious Disease"/>
            <person name="Wu L."/>
            <person name="Ma J."/>
        </authorList>
    </citation>
    <scope>NUCLEOTIDE SEQUENCE [LARGE SCALE GENOMIC DNA]</scope>
    <source>
        <strain evidence="12">CCUG 49452</strain>
    </source>
</reference>
<dbReference type="Gene3D" id="3.30.565.10">
    <property type="entry name" value="Histidine kinase-like ATPase, C-terminal domain"/>
    <property type="match status" value="1"/>
</dbReference>
<feature type="transmembrane region" description="Helical" evidence="9">
    <location>
        <begin position="34"/>
        <end position="54"/>
    </location>
</feature>
<dbReference type="RefSeq" id="WP_382431817.1">
    <property type="nucleotide sequence ID" value="NZ_JBHSHJ010000005.1"/>
</dbReference>
<evidence type="ECO:0000256" key="1">
    <source>
        <dbReference type="ARBA" id="ARBA00000085"/>
    </source>
</evidence>
<dbReference type="SMART" id="SM00387">
    <property type="entry name" value="HATPase_c"/>
    <property type="match status" value="1"/>
</dbReference>
<evidence type="ECO:0000256" key="3">
    <source>
        <dbReference type="ARBA" id="ARBA00022553"/>
    </source>
</evidence>
<evidence type="ECO:0000256" key="2">
    <source>
        <dbReference type="ARBA" id="ARBA00012438"/>
    </source>
</evidence>
<feature type="domain" description="Histidine kinase" evidence="10">
    <location>
        <begin position="253"/>
        <end position="467"/>
    </location>
</feature>
<evidence type="ECO:0000256" key="5">
    <source>
        <dbReference type="ARBA" id="ARBA00022741"/>
    </source>
</evidence>
<keyword evidence="4" id="KW-0808">Transferase</keyword>
<dbReference type="PROSITE" id="PS50109">
    <property type="entry name" value="HIS_KIN"/>
    <property type="match status" value="1"/>
</dbReference>
<keyword evidence="9" id="KW-0472">Membrane</keyword>
<dbReference type="GO" id="GO:0016301">
    <property type="term" value="F:kinase activity"/>
    <property type="evidence" value="ECO:0007669"/>
    <property type="project" value="UniProtKB-KW"/>
</dbReference>
<evidence type="ECO:0000313" key="12">
    <source>
        <dbReference type="Proteomes" id="UP001596001"/>
    </source>
</evidence>
<keyword evidence="9" id="KW-1133">Transmembrane helix</keyword>
<evidence type="ECO:0000313" key="11">
    <source>
        <dbReference type="EMBL" id="MFC4788922.1"/>
    </source>
</evidence>
<dbReference type="PANTHER" id="PTHR43065:SF10">
    <property type="entry name" value="PEROXIDE STRESS-ACTIVATED HISTIDINE KINASE MAK3"/>
    <property type="match status" value="1"/>
</dbReference>
<evidence type="ECO:0000256" key="4">
    <source>
        <dbReference type="ARBA" id="ARBA00022679"/>
    </source>
</evidence>
<dbReference type="PRINTS" id="PR00344">
    <property type="entry name" value="BCTRLSENSOR"/>
</dbReference>
<dbReference type="PANTHER" id="PTHR43065">
    <property type="entry name" value="SENSOR HISTIDINE KINASE"/>
    <property type="match status" value="1"/>
</dbReference>
<keyword evidence="7" id="KW-0067">ATP-binding</keyword>
<gene>
    <name evidence="11" type="ORF">ACFO6X_08010</name>
</gene>
<feature type="transmembrane region" description="Helical" evidence="9">
    <location>
        <begin position="94"/>
        <end position="113"/>
    </location>
</feature>
<keyword evidence="3" id="KW-0597">Phosphoprotein</keyword>
<feature type="transmembrane region" description="Helical" evidence="9">
    <location>
        <begin position="188"/>
        <end position="211"/>
    </location>
</feature>
<proteinExistence type="predicted"/>
<feature type="transmembrane region" description="Helical" evidence="9">
    <location>
        <begin position="152"/>
        <end position="176"/>
    </location>
</feature>
<evidence type="ECO:0000256" key="7">
    <source>
        <dbReference type="ARBA" id="ARBA00022840"/>
    </source>
</evidence>
<dbReference type="InterPro" id="IPR036890">
    <property type="entry name" value="HATPase_C_sf"/>
</dbReference>
<dbReference type="SUPFAM" id="SSF47384">
    <property type="entry name" value="Homodimeric domain of signal transducing histidine kinase"/>
    <property type="match status" value="1"/>
</dbReference>
<dbReference type="EMBL" id="JBHSHJ010000005">
    <property type="protein sequence ID" value="MFC4788922.1"/>
    <property type="molecule type" value="Genomic_DNA"/>
</dbReference>
<dbReference type="InterPro" id="IPR003594">
    <property type="entry name" value="HATPase_dom"/>
</dbReference>
<dbReference type="Proteomes" id="UP001596001">
    <property type="component" value="Unassembled WGS sequence"/>
</dbReference>
<dbReference type="Gene3D" id="1.10.287.130">
    <property type="match status" value="1"/>
</dbReference>
<dbReference type="Pfam" id="PF00512">
    <property type="entry name" value="HisKA"/>
    <property type="match status" value="1"/>
</dbReference>
<protein>
    <recommendedName>
        <fullName evidence="2">histidine kinase</fullName>
        <ecNumber evidence="2">2.7.13.3</ecNumber>
    </recommendedName>
</protein>
<keyword evidence="5" id="KW-0547">Nucleotide-binding</keyword>
<keyword evidence="6 11" id="KW-0418">Kinase</keyword>
<accession>A0ABV9QGW3</accession>
<dbReference type="SUPFAM" id="SSF55874">
    <property type="entry name" value="ATPase domain of HSP90 chaperone/DNA topoisomerase II/histidine kinase"/>
    <property type="match status" value="1"/>
</dbReference>
<dbReference type="CDD" id="cd00082">
    <property type="entry name" value="HisKA"/>
    <property type="match status" value="1"/>
</dbReference>
<name>A0ABV9QGW3_9BURK</name>
<dbReference type="EC" id="2.7.13.3" evidence="2"/>
<feature type="transmembrane region" description="Helical" evidence="9">
    <location>
        <begin position="60"/>
        <end position="82"/>
    </location>
</feature>
<evidence type="ECO:0000259" key="10">
    <source>
        <dbReference type="PROSITE" id="PS50109"/>
    </source>
</evidence>
<evidence type="ECO:0000256" key="9">
    <source>
        <dbReference type="SAM" id="Phobius"/>
    </source>
</evidence>
<feature type="transmembrane region" description="Helical" evidence="9">
    <location>
        <begin position="6"/>
        <end position="27"/>
    </location>
</feature>
<comment type="catalytic activity">
    <reaction evidence="1">
        <text>ATP + protein L-histidine = ADP + protein N-phospho-L-histidine.</text>
        <dbReference type="EC" id="2.7.13.3"/>
    </reaction>
</comment>
<evidence type="ECO:0000256" key="8">
    <source>
        <dbReference type="ARBA" id="ARBA00023012"/>
    </source>
</evidence>
<sequence length="467" mass="51087">MFNLPTAYLLVGLMYLVMPTVAWAVLSGLRSRSAWLWCTGSALFGVGVVLLGLRPHIAEWAAYPLANGLMFLANLVRAQALLYELQRPPWRRQWLLGLGAGFVIGYECLRLGLDEYPTLRFLWSSTTLAATFFYISLLCWQIGRRETSRSAHWVAGTYLAVGSALVLRSLAVVNGVSEPNALFGGWDSLFTIGASLISSVVGSVGFIGIFLERARHNDLATAAERAKRAENERLSAQIAQLDRQRSLGAMSASLGHELNQPLTAILLDAQMGLHGLAQNRLDTAQLHKLLHHIEANTQRASHIIERIRSFIRPVPEQYKPVELGQLVQDVAQLLACEARRCNVEFAFVLPPTAVWVQGDDIQLSQIVLSVYRNAIQAMMGQPEPRQITVTATPVPGWMLLHFCDTGPGLTLEAIAQAGQPFFSTKADGLGLGLSISRTIAERHGGTLEIANHPQGGAQVELKLPAPH</sequence>
<dbReference type="InterPro" id="IPR005467">
    <property type="entry name" value="His_kinase_dom"/>
</dbReference>
<dbReference type="InterPro" id="IPR036097">
    <property type="entry name" value="HisK_dim/P_sf"/>
</dbReference>
<keyword evidence="8" id="KW-0902">Two-component regulatory system</keyword>
<dbReference type="InterPro" id="IPR003661">
    <property type="entry name" value="HisK_dim/P_dom"/>
</dbReference>
<dbReference type="Pfam" id="PF02518">
    <property type="entry name" value="HATPase_c"/>
    <property type="match status" value="1"/>
</dbReference>